<keyword evidence="2" id="KW-1185">Reference proteome</keyword>
<reference evidence="1 2" key="1">
    <citation type="submission" date="2018-04" db="EMBL/GenBank/DDBJ databases">
        <title>Complete genome uncultured novel isolate.</title>
        <authorList>
            <person name="Merlino G."/>
        </authorList>
    </citation>
    <scope>NUCLEOTIDE SEQUENCE [LARGE SCALE GENOMIC DNA]</scope>
    <source>
        <strain evidence="2">R1DC9</strain>
    </source>
</reference>
<dbReference type="InterPro" id="IPR025535">
    <property type="entry name" value="DUF4421"/>
</dbReference>
<dbReference type="EMBL" id="CP028923">
    <property type="protein sequence ID" value="QCK15403.1"/>
    <property type="molecule type" value="Genomic_DNA"/>
</dbReference>
<sequence>MINVRLIPSLKPKTSYIFLLIALLISNPVKLFSQDDTDTTFSQEYESKLIGRFYFSKKYTALQFKSLDHQPIRYLPSTTLNMGIGATYKFATLNLAYGFGFLNPNREKKGNTRYLDLQAHMVLNKKFIVDFYGEFYRGFYSRIRYDEPYYLRKDLNVNVLGIDVLKILNHKNFDIQSPDQSHSKQHFSGASFLLGGEIIGGIISADSAIIPSQIEESNQFSFEKISFYKIAPSIGLGFKLIILKRLIFNGAISTGLAIGYTNLSLPSNEHLDFFYFRPDFNFRIYTGVMMGEWNVGMKFFNERTRFLTDKENEFVNMDIGNLRLILSRRINIK</sequence>
<organism evidence="1 2">
    <name type="scientific">Mangrovivirga cuniculi</name>
    <dbReference type="NCBI Taxonomy" id="2715131"/>
    <lineage>
        <taxon>Bacteria</taxon>
        <taxon>Pseudomonadati</taxon>
        <taxon>Bacteroidota</taxon>
        <taxon>Cytophagia</taxon>
        <taxon>Cytophagales</taxon>
        <taxon>Mangrovivirgaceae</taxon>
        <taxon>Mangrovivirga</taxon>
    </lineage>
</organism>
<dbReference type="OrthoDB" id="669053at2"/>
<accession>A0A4D7JKD6</accession>
<protein>
    <recommendedName>
        <fullName evidence="3">DUF4421 domain-containing protein</fullName>
    </recommendedName>
</protein>
<evidence type="ECO:0008006" key="3">
    <source>
        <dbReference type="Google" id="ProtNLM"/>
    </source>
</evidence>
<gene>
    <name evidence="1" type="ORF">DCC35_11930</name>
</gene>
<dbReference type="Proteomes" id="UP000298616">
    <property type="component" value="Chromosome"/>
</dbReference>
<evidence type="ECO:0000313" key="2">
    <source>
        <dbReference type="Proteomes" id="UP000298616"/>
    </source>
</evidence>
<name>A0A4D7JKD6_9BACT</name>
<dbReference type="KEGG" id="fpf:DCC35_11930"/>
<dbReference type="Pfam" id="PF14391">
    <property type="entry name" value="DUF4421"/>
    <property type="match status" value="1"/>
</dbReference>
<evidence type="ECO:0000313" key="1">
    <source>
        <dbReference type="EMBL" id="QCK15403.1"/>
    </source>
</evidence>
<proteinExistence type="predicted"/>
<dbReference type="AlphaFoldDB" id="A0A4D7JKD6"/>